<comment type="caution">
    <text evidence="1">The sequence shown here is derived from an EMBL/GenBank/DDBJ whole genome shotgun (WGS) entry which is preliminary data.</text>
</comment>
<dbReference type="AlphaFoldDB" id="A0A8X6GZT9"/>
<sequence>MTTCIDQEILSQKLISGVQKAAKVSIPKRRRKNYWVPYWRDHNIDELIRERDAARHELEKNNSDENRRNLIDISRNVEDEIAARKREKWIDLCGRLDPWKDYHHWRVINVLNNRCNQQNNGPNSNAITSGGYTSTTDRQTVNLLAQHYKQESKLSFSREDRKQRKIFRQVLNQSKYYNQKDDFSNDISLEELGSVIRSLDPKKSPGIDLIFGSMIKHFGVLARSILLQIFNLSWITGKLPTIWKMSVIVPGLKPGKDAASCTNFRPISLTSTLCKIMEKK</sequence>
<dbReference type="EMBL" id="BMAO01019994">
    <property type="protein sequence ID" value="GFQ64337.1"/>
    <property type="molecule type" value="Genomic_DNA"/>
</dbReference>
<keyword evidence="1" id="KW-0695">RNA-directed DNA polymerase</keyword>
<keyword evidence="2" id="KW-1185">Reference proteome</keyword>
<dbReference type="Proteomes" id="UP000887116">
    <property type="component" value="Unassembled WGS sequence"/>
</dbReference>
<keyword evidence="1" id="KW-0548">Nucleotidyltransferase</keyword>
<dbReference type="OrthoDB" id="6435567at2759"/>
<organism evidence="1 2">
    <name type="scientific">Trichonephila clavata</name>
    <name type="common">Joro spider</name>
    <name type="synonym">Nephila clavata</name>
    <dbReference type="NCBI Taxonomy" id="2740835"/>
    <lineage>
        <taxon>Eukaryota</taxon>
        <taxon>Metazoa</taxon>
        <taxon>Ecdysozoa</taxon>
        <taxon>Arthropoda</taxon>
        <taxon>Chelicerata</taxon>
        <taxon>Arachnida</taxon>
        <taxon>Araneae</taxon>
        <taxon>Araneomorphae</taxon>
        <taxon>Entelegynae</taxon>
        <taxon>Araneoidea</taxon>
        <taxon>Nephilidae</taxon>
        <taxon>Trichonephila</taxon>
    </lineage>
</organism>
<dbReference type="PANTHER" id="PTHR19446">
    <property type="entry name" value="REVERSE TRANSCRIPTASES"/>
    <property type="match status" value="1"/>
</dbReference>
<evidence type="ECO:0000313" key="1">
    <source>
        <dbReference type="EMBL" id="GFQ64337.1"/>
    </source>
</evidence>
<keyword evidence="1" id="KW-0808">Transferase</keyword>
<proteinExistence type="predicted"/>
<dbReference type="GO" id="GO:0003964">
    <property type="term" value="F:RNA-directed DNA polymerase activity"/>
    <property type="evidence" value="ECO:0007669"/>
    <property type="project" value="UniProtKB-KW"/>
</dbReference>
<gene>
    <name evidence="1" type="primary">DDZ39_07810</name>
    <name evidence="1" type="ORF">TNCT_212301</name>
</gene>
<name>A0A8X6GZT9_TRICU</name>
<evidence type="ECO:0000313" key="2">
    <source>
        <dbReference type="Proteomes" id="UP000887116"/>
    </source>
</evidence>
<protein>
    <submittedName>
        <fullName evidence="1">Reverse transcriptase domain-containing protein</fullName>
    </submittedName>
</protein>
<accession>A0A8X6GZT9</accession>
<reference evidence="1" key="1">
    <citation type="submission" date="2020-07" db="EMBL/GenBank/DDBJ databases">
        <title>Multicomponent nature underlies the extraordinary mechanical properties of spider dragline silk.</title>
        <authorList>
            <person name="Kono N."/>
            <person name="Nakamura H."/>
            <person name="Mori M."/>
            <person name="Yoshida Y."/>
            <person name="Ohtoshi R."/>
            <person name="Malay A.D."/>
            <person name="Moran D.A.P."/>
            <person name="Tomita M."/>
            <person name="Numata K."/>
            <person name="Arakawa K."/>
        </authorList>
    </citation>
    <scope>NUCLEOTIDE SEQUENCE</scope>
</reference>